<dbReference type="InterPro" id="IPR050666">
    <property type="entry name" value="ESRP"/>
</dbReference>
<evidence type="ECO:0000256" key="3">
    <source>
        <dbReference type="PROSITE-ProRule" id="PRU00176"/>
    </source>
</evidence>
<dbReference type="SMART" id="SM00360">
    <property type="entry name" value="RRM"/>
    <property type="match status" value="5"/>
</dbReference>
<reference evidence="6" key="1">
    <citation type="submission" date="2021-02" db="EMBL/GenBank/DDBJ databases">
        <authorList>
            <person name="Nowell W R."/>
        </authorList>
    </citation>
    <scope>NUCLEOTIDE SEQUENCE</scope>
</reference>
<feature type="compositionally biased region" description="Basic and acidic residues" evidence="4">
    <location>
        <begin position="692"/>
        <end position="715"/>
    </location>
</feature>
<dbReference type="Proteomes" id="UP000663856">
    <property type="component" value="Unassembled WGS sequence"/>
</dbReference>
<dbReference type="SUPFAM" id="SSF54928">
    <property type="entry name" value="RNA-binding domain, RBD"/>
    <property type="match status" value="4"/>
</dbReference>
<comment type="caution">
    <text evidence="6">The sequence shown here is derived from an EMBL/GenBank/DDBJ whole genome shotgun (WGS) entry which is preliminary data.</text>
</comment>
<evidence type="ECO:0000313" key="8">
    <source>
        <dbReference type="EMBL" id="CAF2103730.1"/>
    </source>
</evidence>
<dbReference type="GO" id="GO:0003723">
    <property type="term" value="F:RNA binding"/>
    <property type="evidence" value="ECO:0007669"/>
    <property type="project" value="UniProtKB-UniRule"/>
</dbReference>
<dbReference type="InterPro" id="IPR000504">
    <property type="entry name" value="RRM_dom"/>
</dbReference>
<feature type="region of interest" description="Disordered" evidence="4">
    <location>
        <begin position="647"/>
        <end position="730"/>
    </location>
</feature>
<dbReference type="EMBL" id="CAJNOV010005030">
    <property type="protein sequence ID" value="CAF1196023.1"/>
    <property type="molecule type" value="Genomic_DNA"/>
</dbReference>
<dbReference type="PANTHER" id="PTHR13976">
    <property type="entry name" value="HETEROGENEOUS NUCLEAR RIBONUCLEOPROTEIN-RELATED"/>
    <property type="match status" value="1"/>
</dbReference>
<organism evidence="6 11">
    <name type="scientific">Rotaria magnacalcarata</name>
    <dbReference type="NCBI Taxonomy" id="392030"/>
    <lineage>
        <taxon>Eukaryota</taxon>
        <taxon>Metazoa</taxon>
        <taxon>Spiralia</taxon>
        <taxon>Gnathifera</taxon>
        <taxon>Rotifera</taxon>
        <taxon>Eurotatoria</taxon>
        <taxon>Bdelloidea</taxon>
        <taxon>Philodinida</taxon>
        <taxon>Philodinidae</taxon>
        <taxon>Rotaria</taxon>
    </lineage>
</organism>
<evidence type="ECO:0000313" key="11">
    <source>
        <dbReference type="Proteomes" id="UP000663855"/>
    </source>
</evidence>
<feature type="region of interest" description="Disordered" evidence="4">
    <location>
        <begin position="480"/>
        <end position="503"/>
    </location>
</feature>
<dbReference type="CDD" id="cd12510">
    <property type="entry name" value="RRM1_RBM12_like"/>
    <property type="match status" value="1"/>
</dbReference>
<protein>
    <recommendedName>
        <fullName evidence="5">RRM domain-containing protein</fullName>
    </recommendedName>
</protein>
<dbReference type="Pfam" id="PF00076">
    <property type="entry name" value="RRM_1"/>
    <property type="match status" value="2"/>
</dbReference>
<dbReference type="InterPro" id="IPR012677">
    <property type="entry name" value="Nucleotide-bd_a/b_plait_sf"/>
</dbReference>
<dbReference type="AlphaFoldDB" id="A0A814W1R9"/>
<evidence type="ECO:0000313" key="7">
    <source>
        <dbReference type="EMBL" id="CAF1609700.1"/>
    </source>
</evidence>
<dbReference type="CDD" id="cd00590">
    <property type="entry name" value="RRM_SF"/>
    <property type="match status" value="1"/>
</dbReference>
<evidence type="ECO:0000259" key="5">
    <source>
        <dbReference type="PROSITE" id="PS50102"/>
    </source>
</evidence>
<dbReference type="EMBL" id="CAJNRF010010043">
    <property type="protein sequence ID" value="CAF2116107.1"/>
    <property type="molecule type" value="Genomic_DNA"/>
</dbReference>
<feature type="domain" description="RRM" evidence="5">
    <location>
        <begin position="740"/>
        <end position="816"/>
    </location>
</feature>
<dbReference type="Proteomes" id="UP000663824">
    <property type="component" value="Unassembled WGS sequence"/>
</dbReference>
<feature type="compositionally biased region" description="Basic and acidic residues" evidence="4">
    <location>
        <begin position="657"/>
        <end position="682"/>
    </location>
</feature>
<dbReference type="Proteomes" id="UP000663855">
    <property type="component" value="Unassembled WGS sequence"/>
</dbReference>
<sequence length="816" mass="92301">MTTGPSSNIIIRLQNLPNEARAVDIRRFFTGLNIPDGGVHVVGGEKGEAFINFSSDDDARQAMMKSGNIYGNPIKLFLSSRSEMQSVIAQVRASPSTKPVASVVEPSYPSNVAEQQEQNSSSVPKLPSANTISSILAEFQAKAVQQQQQQQLQMQQPTPAIDPTNALLMAVAQNGNNPLALQQLLATLTEKQHQHQQQPAVGQQFPFQMPLISNPNNQYAQQINGWMGQQFPNALQSQRAAVLLLQQQQQQQQPQQQQQQQKALFQNYGQESNTYQTTITADDPYIRVRNIPVGYNYYNIKLLFSKYKLNLSDMKMINDQNGQRTGEIVLRLHTNKDVADLLSQDGRIQCFNSMLDIKKINEYTFASAIDSYIPAHIKKTPGATIKNCMRVTGLPKNYERKDVKRFFAGCNVTGRPGGIFIEADTANGPTFVEFETEIDADKAFFYNGEKIVFLAEGLSTIEMYRMTKSDMENEINSLKRGPERVPRRPPLLHHEPTMGNIRPEKNPHLLPTPTSFHGHLGSPIQNSTFQMATNQNQDQSAVCLRLRNIPYSTTEQQIYEYFADRSIQIDSCKILLDRFNRGAGEALVCFHDAQSCQIAFESKNRQIFYGRTLDLRRISFFEYQNASLTPMLTANDLASPATINQRFQQVNAKRHPPFYERDDDRRNDKRPKWDGNHNDKEPYGFNRNSPRINKDEQGHDIKSTGEKKMPNDRRSSTPPTAAPSTNLPPLPSELNDYIGRILLLSNVPYRATREEILDFLRPYLPVPDTLKIRCDVNGKPTGFGVVACETTNEASRAVTELNNQMFMSRKIFLQQR</sequence>
<name>A0A814W1R9_9BILA</name>
<dbReference type="OrthoDB" id="2588702at2759"/>
<evidence type="ECO:0000313" key="6">
    <source>
        <dbReference type="EMBL" id="CAF1196023.1"/>
    </source>
</evidence>
<keyword evidence="1" id="KW-0677">Repeat</keyword>
<dbReference type="Gene3D" id="3.30.70.330">
    <property type="match status" value="5"/>
</dbReference>
<feature type="compositionally biased region" description="Polar residues" evidence="4">
    <location>
        <begin position="716"/>
        <end position="725"/>
    </location>
</feature>
<evidence type="ECO:0000256" key="2">
    <source>
        <dbReference type="ARBA" id="ARBA00022884"/>
    </source>
</evidence>
<keyword evidence="2 3" id="KW-0694">RNA-binding</keyword>
<dbReference type="Proteomes" id="UP000663887">
    <property type="component" value="Unassembled WGS sequence"/>
</dbReference>
<feature type="domain" description="RRM" evidence="5">
    <location>
        <begin position="542"/>
        <end position="620"/>
    </location>
</feature>
<dbReference type="EMBL" id="CAJNRG010008374">
    <property type="protein sequence ID" value="CAF2103730.1"/>
    <property type="molecule type" value="Genomic_DNA"/>
</dbReference>
<dbReference type="EMBL" id="CAJNOW010012426">
    <property type="protein sequence ID" value="CAF1609700.1"/>
    <property type="molecule type" value="Genomic_DNA"/>
</dbReference>
<evidence type="ECO:0000313" key="9">
    <source>
        <dbReference type="EMBL" id="CAF2116107.1"/>
    </source>
</evidence>
<dbReference type="InterPro" id="IPR035979">
    <property type="entry name" value="RBD_domain_sf"/>
</dbReference>
<dbReference type="Proteomes" id="UP000663834">
    <property type="component" value="Unassembled WGS sequence"/>
</dbReference>
<dbReference type="PROSITE" id="PS50102">
    <property type="entry name" value="RRM"/>
    <property type="match status" value="4"/>
</dbReference>
<evidence type="ECO:0000313" key="10">
    <source>
        <dbReference type="EMBL" id="CAF2242340.1"/>
    </source>
</evidence>
<gene>
    <name evidence="6" type="ORF">CJN711_LOCUS11766</name>
    <name evidence="7" type="ORF">KQP761_LOCUS23232</name>
    <name evidence="10" type="ORF">MBJ925_LOCUS37417</name>
    <name evidence="9" type="ORF">WKI299_LOCUS23229</name>
    <name evidence="8" type="ORF">XDN619_LOCUS19194</name>
</gene>
<accession>A0A814W1R9</accession>
<evidence type="ECO:0000256" key="4">
    <source>
        <dbReference type="SAM" id="MobiDB-lite"/>
    </source>
</evidence>
<feature type="domain" description="RRM" evidence="5">
    <location>
        <begin position="9"/>
        <end position="81"/>
    </location>
</feature>
<proteinExistence type="predicted"/>
<dbReference type="EMBL" id="CAJNRE010020836">
    <property type="protein sequence ID" value="CAF2242340.1"/>
    <property type="molecule type" value="Genomic_DNA"/>
</dbReference>
<evidence type="ECO:0000256" key="1">
    <source>
        <dbReference type="ARBA" id="ARBA00022737"/>
    </source>
</evidence>
<feature type="domain" description="RRM" evidence="5">
    <location>
        <begin position="387"/>
        <end position="457"/>
    </location>
</feature>